<evidence type="ECO:0000313" key="1">
    <source>
        <dbReference type="EMBL" id="CAE80362.1"/>
    </source>
</evidence>
<organism evidence="1 2">
    <name type="scientific">Bdellovibrio bacteriovorus (strain ATCC 15356 / DSM 50701 / NCIMB 9529 / HD100)</name>
    <dbReference type="NCBI Taxonomy" id="264462"/>
    <lineage>
        <taxon>Bacteria</taxon>
        <taxon>Pseudomonadati</taxon>
        <taxon>Bdellovibrionota</taxon>
        <taxon>Bdellovibrionia</taxon>
        <taxon>Bdellovibrionales</taxon>
        <taxon>Pseudobdellovibrionaceae</taxon>
        <taxon>Bdellovibrio</taxon>
    </lineage>
</organism>
<dbReference type="STRING" id="264462.Bd2566"/>
<dbReference type="HOGENOM" id="CLU_3395278_0_0_7"/>
<accession>Q6MK47</accession>
<gene>
    <name evidence="1" type="ordered locus">Bd2566</name>
</gene>
<dbReference type="KEGG" id="bba:Bd2566"/>
<evidence type="ECO:0000313" key="2">
    <source>
        <dbReference type="Proteomes" id="UP000008080"/>
    </source>
</evidence>
<proteinExistence type="predicted"/>
<protein>
    <submittedName>
        <fullName evidence="1">Uncharacterized protein</fullName>
    </submittedName>
</protein>
<dbReference type="Proteomes" id="UP000008080">
    <property type="component" value="Chromosome"/>
</dbReference>
<dbReference type="AlphaFoldDB" id="Q6MK47"/>
<reference evidence="1 2" key="1">
    <citation type="journal article" date="2004" name="Science">
        <title>A predator unmasked: life cycle of Bdellovibrio bacteriovorus from a genomic perspective.</title>
        <authorList>
            <person name="Rendulic S."/>
            <person name="Jagtap P."/>
            <person name="Rosinus A."/>
            <person name="Eppinger M."/>
            <person name="Baar C."/>
            <person name="Lanz C."/>
            <person name="Keller H."/>
            <person name="Lambert C."/>
            <person name="Evans K.J."/>
            <person name="Goesmann A."/>
            <person name="Meyer F."/>
            <person name="Sockett R.E."/>
            <person name="Schuster S.C."/>
        </authorList>
    </citation>
    <scope>NUCLEOTIDE SEQUENCE [LARGE SCALE GENOMIC DNA]</scope>
    <source>
        <strain evidence="2">ATCC 15356 / DSM 50701 / NCIMB 9529 / HD100</strain>
    </source>
</reference>
<name>Q6MK47_BDEBA</name>
<sequence>MTNSKNKSEIPPMKEVFYEKKSKTYCDCYPA</sequence>
<keyword evidence="2" id="KW-1185">Reference proteome</keyword>
<dbReference type="EMBL" id="BX842653">
    <property type="protein sequence ID" value="CAE80362.1"/>
    <property type="molecule type" value="Genomic_DNA"/>
</dbReference>